<dbReference type="PANTHER" id="PTHR16024:SF6">
    <property type="entry name" value="XK-RELATED PROTEIN"/>
    <property type="match status" value="1"/>
</dbReference>
<dbReference type="GO" id="GO:0070782">
    <property type="term" value="P:phosphatidylserine exposure on apoptotic cell surface"/>
    <property type="evidence" value="ECO:0007669"/>
    <property type="project" value="TreeGrafter"/>
</dbReference>
<dbReference type="OrthoDB" id="6136301at2759"/>
<evidence type="ECO:0000256" key="2">
    <source>
        <dbReference type="ARBA" id="ARBA00008789"/>
    </source>
</evidence>
<evidence type="ECO:0000313" key="9">
    <source>
        <dbReference type="Proteomes" id="UP000276991"/>
    </source>
</evidence>
<evidence type="ECO:0000256" key="1">
    <source>
        <dbReference type="ARBA" id="ARBA00004651"/>
    </source>
</evidence>
<dbReference type="Proteomes" id="UP000276991">
    <property type="component" value="Unassembled WGS sequence"/>
</dbReference>
<dbReference type="AlphaFoldDB" id="A0A498SDA6"/>
<feature type="transmembrane region" description="Helical" evidence="7">
    <location>
        <begin position="119"/>
        <end position="144"/>
    </location>
</feature>
<dbReference type="Pfam" id="PF09815">
    <property type="entry name" value="XK-related"/>
    <property type="match status" value="2"/>
</dbReference>
<feature type="transmembrane region" description="Helical" evidence="7">
    <location>
        <begin position="209"/>
        <end position="229"/>
    </location>
</feature>
<accession>A0A498SDA6</accession>
<dbReference type="InterPro" id="IPR018629">
    <property type="entry name" value="XK-rel"/>
</dbReference>
<sequence length="378" mass="43195">MRQPKLPYFWKYPVNPDVKSENDDIKDCTDRLPHTLTVRNFDIFCSIFSVASYLADIGSDAIAAYIYYCEHQMWAFIFITVFTVLPSLILNVVSFLWWIDDVSAHAARGRIKHTYSKQLIFRIALCFLQVSPVIWYVEAILAAIKFRMVENRSEKLSSYTAMIQAERDATLLRFFEAFLESVPQMLVQGIALIHAFYSLNSANSFPRWMLIQMVSISFSLLSSCWSFVIQHRSLRLSRPDKENITPSGALIQPFEMESNSKSVEVGLIVICAAVHFFAPYNIAEGRSRYRYTVAYSIEAIEIVVLLNIAVNNEHCSLPYKEYIAIGIYLLFLVGIFFMLLYYGCFHPNIVHCRAGGVPSPCVQACQIGQLSSNQNIQE</sequence>
<evidence type="ECO:0000256" key="4">
    <source>
        <dbReference type="ARBA" id="ARBA00022692"/>
    </source>
</evidence>
<dbReference type="STRING" id="6277.A0A498SDA6"/>
<keyword evidence="4 7" id="KW-0812">Transmembrane</keyword>
<evidence type="ECO:0000256" key="3">
    <source>
        <dbReference type="ARBA" id="ARBA00022475"/>
    </source>
</evidence>
<evidence type="ECO:0000313" key="8">
    <source>
        <dbReference type="EMBL" id="VBB26486.1"/>
    </source>
</evidence>
<dbReference type="EMBL" id="UPTC01000109">
    <property type="protein sequence ID" value="VBB26486.1"/>
    <property type="molecule type" value="Genomic_DNA"/>
</dbReference>
<name>A0A498SDA6_ACAVI</name>
<organism evidence="8 9">
    <name type="scientific">Acanthocheilonema viteae</name>
    <name type="common">Filarial nematode worm</name>
    <name type="synonym">Dipetalonema viteae</name>
    <dbReference type="NCBI Taxonomy" id="6277"/>
    <lineage>
        <taxon>Eukaryota</taxon>
        <taxon>Metazoa</taxon>
        <taxon>Ecdysozoa</taxon>
        <taxon>Nematoda</taxon>
        <taxon>Chromadorea</taxon>
        <taxon>Rhabditida</taxon>
        <taxon>Spirurina</taxon>
        <taxon>Spiruromorpha</taxon>
        <taxon>Filarioidea</taxon>
        <taxon>Onchocercidae</taxon>
        <taxon>Acanthocheilonema</taxon>
    </lineage>
</organism>
<gene>
    <name evidence="8" type="ORF">NAV_LOCUS1316</name>
</gene>
<comment type="subcellular location">
    <subcellularLocation>
        <location evidence="1">Cell membrane</location>
        <topology evidence="1">Multi-pass membrane protein</topology>
    </subcellularLocation>
    <subcellularLocation>
        <location evidence="7">Membrane</location>
        <topology evidence="7">Multi-pass membrane protein</topology>
    </subcellularLocation>
</comment>
<dbReference type="PANTHER" id="PTHR16024">
    <property type="entry name" value="XK-RELATED PROTEIN"/>
    <property type="match status" value="1"/>
</dbReference>
<keyword evidence="6 7" id="KW-0472">Membrane</keyword>
<proteinExistence type="inferred from homology"/>
<protein>
    <recommendedName>
        <fullName evidence="7">XK-related protein</fullName>
    </recommendedName>
</protein>
<reference evidence="8 9" key="1">
    <citation type="submission" date="2018-08" db="EMBL/GenBank/DDBJ databases">
        <authorList>
            <person name="Laetsch R D."/>
            <person name="Stevens L."/>
            <person name="Kumar S."/>
            <person name="Blaxter L. M."/>
        </authorList>
    </citation>
    <scope>NUCLEOTIDE SEQUENCE [LARGE SCALE GENOMIC DNA]</scope>
</reference>
<dbReference type="InterPro" id="IPR050895">
    <property type="entry name" value="XK-related_scramblase"/>
</dbReference>
<keyword evidence="9" id="KW-1185">Reference proteome</keyword>
<evidence type="ECO:0000256" key="5">
    <source>
        <dbReference type="ARBA" id="ARBA00022989"/>
    </source>
</evidence>
<comment type="similarity">
    <text evidence="2 7">Belongs to the XK family.</text>
</comment>
<dbReference type="GO" id="GO:1902742">
    <property type="term" value="P:apoptotic process involved in development"/>
    <property type="evidence" value="ECO:0007669"/>
    <property type="project" value="TreeGrafter"/>
</dbReference>
<feature type="transmembrane region" description="Helical" evidence="7">
    <location>
        <begin position="322"/>
        <end position="343"/>
    </location>
</feature>
<feature type="transmembrane region" description="Helical" evidence="7">
    <location>
        <begin position="75"/>
        <end position="99"/>
    </location>
</feature>
<feature type="transmembrane region" description="Helical" evidence="7">
    <location>
        <begin position="289"/>
        <end position="310"/>
    </location>
</feature>
<feature type="transmembrane region" description="Helical" evidence="7">
    <location>
        <begin position="41"/>
        <end position="68"/>
    </location>
</feature>
<dbReference type="GO" id="GO:0043652">
    <property type="term" value="P:engulfment of apoptotic cell"/>
    <property type="evidence" value="ECO:0007669"/>
    <property type="project" value="TreeGrafter"/>
</dbReference>
<evidence type="ECO:0000256" key="6">
    <source>
        <dbReference type="ARBA" id="ARBA00023136"/>
    </source>
</evidence>
<dbReference type="GO" id="GO:0005886">
    <property type="term" value="C:plasma membrane"/>
    <property type="evidence" value="ECO:0007669"/>
    <property type="project" value="UniProtKB-SubCell"/>
</dbReference>
<evidence type="ECO:0000256" key="7">
    <source>
        <dbReference type="RuleBase" id="RU910716"/>
    </source>
</evidence>
<keyword evidence="3" id="KW-1003">Cell membrane</keyword>
<keyword evidence="5 7" id="KW-1133">Transmembrane helix</keyword>